<evidence type="ECO:0000313" key="2">
    <source>
        <dbReference type="EnsemblMetazoa" id="ASIC019898-PA"/>
    </source>
</evidence>
<sequence length="54" mass="6078">MVFKGKGKARISGTNSTWSLRVRRGSGWTVWAIKKAHLQHPASRGRIRFAAQTQ</sequence>
<dbReference type="Proteomes" id="UP000030765">
    <property type="component" value="Unassembled WGS sequence"/>
</dbReference>
<dbReference type="VEuPathDB" id="VectorBase:ASIC019898"/>
<name>A0A084WMH6_ANOSI</name>
<accession>A0A084WMH6</accession>
<keyword evidence="3" id="KW-1185">Reference proteome</keyword>
<reference evidence="1 3" key="1">
    <citation type="journal article" date="2014" name="BMC Genomics">
        <title>Genome sequence of Anopheles sinensis provides insight into genetics basis of mosquito competence for malaria parasites.</title>
        <authorList>
            <person name="Zhou D."/>
            <person name="Zhang D."/>
            <person name="Ding G."/>
            <person name="Shi L."/>
            <person name="Hou Q."/>
            <person name="Ye Y."/>
            <person name="Xu Y."/>
            <person name="Zhou H."/>
            <person name="Xiong C."/>
            <person name="Li S."/>
            <person name="Yu J."/>
            <person name="Hong S."/>
            <person name="Yu X."/>
            <person name="Zou P."/>
            <person name="Chen C."/>
            <person name="Chang X."/>
            <person name="Wang W."/>
            <person name="Lv Y."/>
            <person name="Sun Y."/>
            <person name="Ma L."/>
            <person name="Shen B."/>
            <person name="Zhu C."/>
        </authorList>
    </citation>
    <scope>NUCLEOTIDE SEQUENCE [LARGE SCALE GENOMIC DNA]</scope>
</reference>
<protein>
    <submittedName>
        <fullName evidence="1 2">Uncharacterized protein</fullName>
    </submittedName>
</protein>
<evidence type="ECO:0000313" key="1">
    <source>
        <dbReference type="EMBL" id="KFB51420.1"/>
    </source>
</evidence>
<dbReference type="EMBL" id="ATLV01024458">
    <property type="status" value="NOT_ANNOTATED_CDS"/>
    <property type="molecule type" value="Genomic_DNA"/>
</dbReference>
<dbReference type="EnsemblMetazoa" id="ASIC019898-RA">
    <property type="protein sequence ID" value="ASIC019898-PA"/>
    <property type="gene ID" value="ASIC019898"/>
</dbReference>
<dbReference type="EMBL" id="KE525352">
    <property type="protein sequence ID" value="KFB51420.1"/>
    <property type="molecule type" value="Genomic_DNA"/>
</dbReference>
<gene>
    <name evidence="1" type="ORF">ZHAS_00019898</name>
</gene>
<dbReference type="AlphaFoldDB" id="A0A084WMH6"/>
<reference evidence="2" key="2">
    <citation type="submission" date="2020-05" db="UniProtKB">
        <authorList>
            <consortium name="EnsemblMetazoa"/>
        </authorList>
    </citation>
    <scope>IDENTIFICATION</scope>
</reference>
<organism evidence="1">
    <name type="scientific">Anopheles sinensis</name>
    <name type="common">Mosquito</name>
    <dbReference type="NCBI Taxonomy" id="74873"/>
    <lineage>
        <taxon>Eukaryota</taxon>
        <taxon>Metazoa</taxon>
        <taxon>Ecdysozoa</taxon>
        <taxon>Arthropoda</taxon>
        <taxon>Hexapoda</taxon>
        <taxon>Insecta</taxon>
        <taxon>Pterygota</taxon>
        <taxon>Neoptera</taxon>
        <taxon>Endopterygota</taxon>
        <taxon>Diptera</taxon>
        <taxon>Nematocera</taxon>
        <taxon>Culicoidea</taxon>
        <taxon>Culicidae</taxon>
        <taxon>Anophelinae</taxon>
        <taxon>Anopheles</taxon>
    </lineage>
</organism>
<evidence type="ECO:0000313" key="3">
    <source>
        <dbReference type="Proteomes" id="UP000030765"/>
    </source>
</evidence>
<proteinExistence type="predicted"/>